<accession>A0A098AXK2</accession>
<sequence length="201" mass="23341">MYLDPHLVKKTESQLLNIKHQTLNQFVIFLKNGNARLNPEIIPKSGAVYIFWWTGDKSIFNDPKVNRTLRFKGPKERPVDITYTDDWLFHRGVGNPIPLYVGKTADNLSNRIGLHLQLGTVRVLGLGQQALEEKRKTTSNQVRDRIERMFINVRDTRELILNNIGLSYTILDGDEQSVNRFYLEDKMIGELFPLFNVDIER</sequence>
<organism evidence="1">
    <name type="scientific">Desulfitobacterium hafniense</name>
    <name type="common">Desulfitobacterium frappieri</name>
    <dbReference type="NCBI Taxonomy" id="49338"/>
    <lineage>
        <taxon>Bacteria</taxon>
        <taxon>Bacillati</taxon>
        <taxon>Bacillota</taxon>
        <taxon>Clostridia</taxon>
        <taxon>Eubacteriales</taxon>
        <taxon>Desulfitobacteriaceae</taxon>
        <taxon>Desulfitobacterium</taxon>
    </lineage>
</organism>
<gene>
    <name evidence="1" type="ORF">DPCES_0958</name>
</gene>
<reference evidence="1" key="1">
    <citation type="submission" date="2014-07" db="EMBL/GenBank/DDBJ databases">
        <authorList>
            <person name="Hornung V.Bastian."/>
        </authorList>
    </citation>
    <scope>NUCLEOTIDE SEQUENCE</scope>
    <source>
        <strain evidence="1">PCE-S</strain>
    </source>
</reference>
<name>A0A098AXK2_DESHA</name>
<dbReference type="RefSeq" id="WP_208925371.1">
    <property type="nucleotide sequence ID" value="NZ_LK996017.1"/>
</dbReference>
<evidence type="ECO:0000313" key="1">
    <source>
        <dbReference type="EMBL" id="CDX00845.1"/>
    </source>
</evidence>
<dbReference type="AlphaFoldDB" id="A0A098AXK2"/>
<protein>
    <submittedName>
        <fullName evidence="1">Uncharacterized protein</fullName>
    </submittedName>
</protein>
<proteinExistence type="predicted"/>
<dbReference type="EMBL" id="LK996017">
    <property type="protein sequence ID" value="CDX00845.1"/>
    <property type="molecule type" value="Genomic_DNA"/>
</dbReference>
<dbReference type="PATRIC" id="fig|49338.4.peg.1033"/>